<dbReference type="InterPro" id="IPR009363">
    <property type="entry name" value="Phage_Mu_Gp16"/>
</dbReference>
<dbReference type="AlphaFoldDB" id="A0A0T7FB68"/>
<name>A0A0T7FB68_NEOGA</name>
<dbReference type="CDD" id="cd00448">
    <property type="entry name" value="YjgF_YER057c_UK114_family"/>
    <property type="match status" value="1"/>
</dbReference>
<evidence type="ECO:0000313" key="1">
    <source>
        <dbReference type="EMBL" id="CDZ32189.1"/>
    </source>
</evidence>
<dbReference type="Proteomes" id="UP000046176">
    <property type="component" value="Unassembled WGS sequence"/>
</dbReference>
<organism evidence="1 2">
    <name type="scientific">Neorhizobium galegae bv. officinalis</name>
    <dbReference type="NCBI Taxonomy" id="323656"/>
    <lineage>
        <taxon>Bacteria</taxon>
        <taxon>Pseudomonadati</taxon>
        <taxon>Pseudomonadota</taxon>
        <taxon>Alphaproteobacteria</taxon>
        <taxon>Hyphomicrobiales</taxon>
        <taxon>Rhizobiaceae</taxon>
        <taxon>Rhizobium/Agrobacterium group</taxon>
        <taxon>Neorhizobium</taxon>
    </lineage>
</organism>
<proteinExistence type="predicted"/>
<reference evidence="1 2" key="1">
    <citation type="submission" date="2014-08" db="EMBL/GenBank/DDBJ databases">
        <authorList>
            <person name="Chen Y.-H."/>
        </authorList>
    </citation>
    <scope>NUCLEOTIDE SEQUENCE [LARGE SCALE GENOMIC DNA]</scope>
</reference>
<dbReference type="EMBL" id="CCRH01000002">
    <property type="protein sequence ID" value="CDZ32189.1"/>
    <property type="molecule type" value="Genomic_DNA"/>
</dbReference>
<gene>
    <name evidence="1" type="ORF">NGAL_HAMBI1145_09600</name>
</gene>
<dbReference type="RefSeq" id="WP_046665209.1">
    <property type="nucleotide sequence ID" value="NZ_CCRH01000002.1"/>
</dbReference>
<protein>
    <submittedName>
        <fullName evidence="1">Mu-like prophage protein Gp16</fullName>
    </submittedName>
</protein>
<dbReference type="Pfam" id="PF06252">
    <property type="entry name" value="GemA"/>
    <property type="match status" value="1"/>
</dbReference>
<accession>A0A0T7FB68</accession>
<dbReference type="OrthoDB" id="7353918at2"/>
<sequence length="216" mass="24654">MTSSIAAIHIAKNQLGLDDDTYRAKLLNITGKRSTKDMSEDERQLVITVLRNDGFKPVQSARRPDGRLRLSGKYARKLQALWIAGWNLGIVRDREDAALGAFVTGQTGLTAERFLHHAEDARKVIEALKKWMEREGGVDWSDDVKMAGYLRSDGYRIARAQWAIINPKSRNDFWPVVTDLVNQTTLFRDFTDQQWITVMNHFGKQIRNEKPKAVQA</sequence>
<evidence type="ECO:0000313" key="2">
    <source>
        <dbReference type="Proteomes" id="UP000046176"/>
    </source>
</evidence>